<organism evidence="6">
    <name type="scientific">Culicoides sonorensis</name>
    <name type="common">Biting midge</name>
    <dbReference type="NCBI Taxonomy" id="179676"/>
    <lineage>
        <taxon>Eukaryota</taxon>
        <taxon>Metazoa</taxon>
        <taxon>Ecdysozoa</taxon>
        <taxon>Arthropoda</taxon>
        <taxon>Hexapoda</taxon>
        <taxon>Insecta</taxon>
        <taxon>Pterygota</taxon>
        <taxon>Neoptera</taxon>
        <taxon>Endopterygota</taxon>
        <taxon>Diptera</taxon>
        <taxon>Nematocera</taxon>
        <taxon>Chironomoidea</taxon>
        <taxon>Ceratopogonidae</taxon>
        <taxon>Ceratopogoninae</taxon>
        <taxon>Culicoides</taxon>
        <taxon>Monoculicoides</taxon>
    </lineage>
</organism>
<comment type="catalytic activity">
    <reaction evidence="5">
        <text>glucuronate acceptor + UDP-alpha-D-glucuronate = acceptor beta-D-glucuronoside + UDP + H(+)</text>
        <dbReference type="Rhea" id="RHEA:21032"/>
        <dbReference type="ChEBI" id="CHEBI:15378"/>
        <dbReference type="ChEBI" id="CHEBI:58052"/>
        <dbReference type="ChEBI" id="CHEBI:58223"/>
        <dbReference type="ChEBI" id="CHEBI:132367"/>
        <dbReference type="ChEBI" id="CHEBI:132368"/>
        <dbReference type="EC" id="2.4.1.17"/>
    </reaction>
</comment>
<dbReference type="Gene3D" id="3.40.50.2000">
    <property type="entry name" value="Glycogen Phosphorylase B"/>
    <property type="match status" value="1"/>
</dbReference>
<feature type="transmembrane region" description="Helical" evidence="5">
    <location>
        <begin position="485"/>
        <end position="504"/>
    </location>
</feature>
<name>A0A336K708_CULSO</name>
<evidence type="ECO:0000313" key="6">
    <source>
        <dbReference type="EMBL" id="SSX00674.1"/>
    </source>
</evidence>
<evidence type="ECO:0000256" key="2">
    <source>
        <dbReference type="ARBA" id="ARBA00022676"/>
    </source>
</evidence>
<dbReference type="PANTHER" id="PTHR48043:SF159">
    <property type="entry name" value="EG:EG0003.4 PROTEIN-RELATED"/>
    <property type="match status" value="1"/>
</dbReference>
<dbReference type="Pfam" id="PF00201">
    <property type="entry name" value="UDPGT"/>
    <property type="match status" value="1"/>
</dbReference>
<keyword evidence="3 4" id="KW-0808">Transferase</keyword>
<evidence type="ECO:0000256" key="1">
    <source>
        <dbReference type="ARBA" id="ARBA00009995"/>
    </source>
</evidence>
<evidence type="ECO:0000256" key="3">
    <source>
        <dbReference type="ARBA" id="ARBA00022679"/>
    </source>
</evidence>
<dbReference type="InterPro" id="IPR050271">
    <property type="entry name" value="UDP-glycosyltransferase"/>
</dbReference>
<dbReference type="PANTHER" id="PTHR48043">
    <property type="entry name" value="EG:EG0003.4 PROTEIN-RELATED"/>
    <property type="match status" value="1"/>
</dbReference>
<dbReference type="InterPro" id="IPR035595">
    <property type="entry name" value="UDP_glycos_trans_CS"/>
</dbReference>
<dbReference type="FunFam" id="3.40.50.2000:FF:000021">
    <property type="entry name" value="UDP-glucuronosyltransferase"/>
    <property type="match status" value="1"/>
</dbReference>
<dbReference type="SUPFAM" id="SSF53756">
    <property type="entry name" value="UDP-Glycosyltransferase/glycogen phosphorylase"/>
    <property type="match status" value="1"/>
</dbReference>
<keyword evidence="5" id="KW-1133">Transmembrane helix</keyword>
<dbReference type="EC" id="2.4.1.17" evidence="5"/>
<dbReference type="CDD" id="cd03784">
    <property type="entry name" value="GT1_Gtf-like"/>
    <property type="match status" value="1"/>
</dbReference>
<evidence type="ECO:0000256" key="5">
    <source>
        <dbReference type="RuleBase" id="RU362059"/>
    </source>
</evidence>
<protein>
    <recommendedName>
        <fullName evidence="5">UDP-glucuronosyltransferase</fullName>
        <ecNumber evidence="5">2.4.1.17</ecNumber>
    </recommendedName>
</protein>
<dbReference type="EMBL" id="UFQT01000164">
    <property type="protein sequence ID" value="SSX21054.1"/>
    <property type="molecule type" value="Genomic_DNA"/>
</dbReference>
<dbReference type="OMA" id="EERQRMF"/>
<evidence type="ECO:0000256" key="4">
    <source>
        <dbReference type="RuleBase" id="RU003718"/>
    </source>
</evidence>
<sequence length="534" mass="61608">MKFPSIIPLTYSNILFCLLRVANTANILGLFGFGSRSHHVWHKNIVEGLAGRGHNLTVLSPIKETLKVPNAHYIHLEGVYHYANKNDSFDLLNLADEGLIQHIFTTHEYCEGVCKGILASKGFQQLIDYPDDFKIDLVLYDFTCGPCLLGFLPKFKDPPLVSSTAFNNPPASTEIIGGHKQHAYVPYYQLSYGSQMNMWQRALNLFLHQFEILHRRYILVPKLDKMVRKRFNITDLPYLGDLERQTALMLVNTHPLIEISEPLPPNCIPVGMLHIKEPQPLEEPLKNFIEAGQKGSILFSLGSNIRSDLLTKAQQKMFIEAFKRTPELNFLWKFESDLDLELPPNVLISPWLPQNDILAHPRVRGFITHSGLHSTYEALYHGVPMVSIPFFADQHRNAQRAVLARVAERLELKHLSTENILDVIQKVFRSTYYRERIRFRSSLVKDTPVKPLDNAIWWIEWLMRHPDKNYLRSPVLQLGQFKSNLYDLIAFLFGITILLTIYITKKCCNNNKEQRRTISKTNSIKHRNGKKKFE</sequence>
<proteinExistence type="inferred from homology"/>
<keyword evidence="2 4" id="KW-0328">Glycosyltransferase</keyword>
<keyword evidence="5" id="KW-0472">Membrane</keyword>
<keyword evidence="5" id="KW-0812">Transmembrane</keyword>
<dbReference type="PROSITE" id="PS00375">
    <property type="entry name" value="UDPGT"/>
    <property type="match status" value="1"/>
</dbReference>
<reference evidence="7" key="2">
    <citation type="submission" date="2018-07" db="EMBL/GenBank/DDBJ databases">
        <authorList>
            <person name="Quirk P.G."/>
            <person name="Krulwich T.A."/>
        </authorList>
    </citation>
    <scope>NUCLEOTIDE SEQUENCE</scope>
</reference>
<dbReference type="GO" id="GO:0016020">
    <property type="term" value="C:membrane"/>
    <property type="evidence" value="ECO:0007669"/>
    <property type="project" value="UniProtKB-SubCell"/>
</dbReference>
<dbReference type="AlphaFoldDB" id="A0A336K708"/>
<dbReference type="GO" id="GO:0015020">
    <property type="term" value="F:glucuronosyltransferase activity"/>
    <property type="evidence" value="ECO:0007669"/>
    <property type="project" value="UniProtKB-EC"/>
</dbReference>
<gene>
    <name evidence="6" type="primary">CSON003501</name>
</gene>
<comment type="subcellular location">
    <subcellularLocation>
        <location evidence="5">Membrane</location>
        <topology evidence="5">Single-pass membrane protein</topology>
    </subcellularLocation>
</comment>
<dbReference type="InterPro" id="IPR002213">
    <property type="entry name" value="UDP_glucos_trans"/>
</dbReference>
<dbReference type="EMBL" id="UFQS01000164">
    <property type="protein sequence ID" value="SSX00674.1"/>
    <property type="molecule type" value="Genomic_DNA"/>
</dbReference>
<evidence type="ECO:0000313" key="7">
    <source>
        <dbReference type="EMBL" id="SSX21054.1"/>
    </source>
</evidence>
<dbReference type="VEuPathDB" id="VectorBase:CSON003501"/>
<reference evidence="6" key="1">
    <citation type="submission" date="2018-04" db="EMBL/GenBank/DDBJ databases">
        <authorList>
            <person name="Go L.Y."/>
            <person name="Mitchell J.A."/>
        </authorList>
    </citation>
    <scope>NUCLEOTIDE SEQUENCE</scope>
    <source>
        <tissue evidence="6">Whole organism</tissue>
    </source>
</reference>
<accession>A0A336K708</accession>
<comment type="similarity">
    <text evidence="1 4">Belongs to the UDP-glycosyltransferase family.</text>
</comment>